<gene>
    <name evidence="2" type="ORF">AAE3_LOCUS7407</name>
</gene>
<dbReference type="Pfam" id="PF12937">
    <property type="entry name" value="F-box-like"/>
    <property type="match status" value="1"/>
</dbReference>
<organism evidence="2 3">
    <name type="scientific">Cyclocybe aegerita</name>
    <name type="common">Black poplar mushroom</name>
    <name type="synonym">Agrocybe aegerita</name>
    <dbReference type="NCBI Taxonomy" id="1973307"/>
    <lineage>
        <taxon>Eukaryota</taxon>
        <taxon>Fungi</taxon>
        <taxon>Dikarya</taxon>
        <taxon>Basidiomycota</taxon>
        <taxon>Agaricomycotina</taxon>
        <taxon>Agaricomycetes</taxon>
        <taxon>Agaricomycetidae</taxon>
        <taxon>Agaricales</taxon>
        <taxon>Agaricineae</taxon>
        <taxon>Bolbitiaceae</taxon>
        <taxon>Cyclocybe</taxon>
    </lineage>
</organism>
<sequence length="507" mass="57659">MLCDLCQASDVRVQSGCEVDEGAPCNPCLKIVDLDAQISNVRAVLKRLTDARRIFQTERNYIHDPIARNFPPEIISRIFSLYSHPHGDDTSPDKEDLHPLILGAVCKTWRGIAWNTTELWTRLSISVDPYIKKNIVRERQMTFEWLARAGNLPLSLYMDRVRWDISNLPSSSLRQVTIAWATFIRDLLNEFGTCCRVLDVQLPVKIFFTVMPTARFGAILKRLVIHLRPCDDPHEVFSPSADPPRPENVSLKYLPPHVVNISWSNVTELTLDGCLESACLDIFNYTPSLLSCQFGKYVLLSDQPPSPQFITHSRLRRLVIRHATDQILKRCIFPELKYLSMNYAAVATIQDFVSRSYCNLKTLEITPQFRAETENSLFQLLQNPSLQSLQSLSITPSGSPASHECIFNALSESPAFLPELRSLTYSARSCLQFSWVVALVLSTEFRPLSTIKLSCPDNFIEGDALLRHLFEICLRHPGITLDFLDTSPDFWQIQAMRLGLEYPGIDK</sequence>
<dbReference type="AlphaFoldDB" id="A0A8S0W6X5"/>
<comment type="caution">
    <text evidence="2">The sequence shown here is derived from an EMBL/GenBank/DDBJ whole genome shotgun (WGS) entry which is preliminary data.</text>
</comment>
<dbReference type="OrthoDB" id="2269034at2759"/>
<keyword evidence="3" id="KW-1185">Reference proteome</keyword>
<evidence type="ECO:0000313" key="3">
    <source>
        <dbReference type="Proteomes" id="UP000467700"/>
    </source>
</evidence>
<reference evidence="2 3" key="1">
    <citation type="submission" date="2020-01" db="EMBL/GenBank/DDBJ databases">
        <authorList>
            <person name="Gupta K D."/>
        </authorList>
    </citation>
    <scope>NUCLEOTIDE SEQUENCE [LARGE SCALE GENOMIC DNA]</scope>
</reference>
<evidence type="ECO:0000313" key="2">
    <source>
        <dbReference type="EMBL" id="CAA7265238.1"/>
    </source>
</evidence>
<accession>A0A8S0W6X5</accession>
<name>A0A8S0W6X5_CYCAE</name>
<evidence type="ECO:0000259" key="1">
    <source>
        <dbReference type="Pfam" id="PF12937"/>
    </source>
</evidence>
<dbReference type="Proteomes" id="UP000467700">
    <property type="component" value="Unassembled WGS sequence"/>
</dbReference>
<protein>
    <recommendedName>
        <fullName evidence="1">F-box domain-containing protein</fullName>
    </recommendedName>
</protein>
<feature type="domain" description="F-box" evidence="1">
    <location>
        <begin position="71"/>
        <end position="125"/>
    </location>
</feature>
<proteinExistence type="predicted"/>
<dbReference type="EMBL" id="CACVBS010000047">
    <property type="protein sequence ID" value="CAA7265238.1"/>
    <property type="molecule type" value="Genomic_DNA"/>
</dbReference>
<dbReference type="InterPro" id="IPR001810">
    <property type="entry name" value="F-box_dom"/>
</dbReference>